<gene>
    <name evidence="2" type="ORF">H9807_11035</name>
</gene>
<comment type="caution">
    <text evidence="2">The sequence shown here is derived from an EMBL/GenBank/DDBJ whole genome shotgun (WGS) entry which is preliminary data.</text>
</comment>
<reference evidence="2" key="1">
    <citation type="journal article" date="2021" name="PeerJ">
        <title>Extensive microbial diversity within the chicken gut microbiome revealed by metagenomics and culture.</title>
        <authorList>
            <person name="Gilroy R."/>
            <person name="Ravi A."/>
            <person name="Getino M."/>
            <person name="Pursley I."/>
            <person name="Horton D.L."/>
            <person name="Alikhan N.F."/>
            <person name="Baker D."/>
            <person name="Gharbi K."/>
            <person name="Hall N."/>
            <person name="Watson M."/>
            <person name="Adriaenssens E.M."/>
            <person name="Foster-Nyarko E."/>
            <person name="Jarju S."/>
            <person name="Secka A."/>
            <person name="Antonio M."/>
            <person name="Oren A."/>
            <person name="Chaudhuri R.R."/>
            <person name="La Ragione R."/>
            <person name="Hildebrand F."/>
            <person name="Pallen M.J."/>
        </authorList>
    </citation>
    <scope>NUCLEOTIDE SEQUENCE</scope>
    <source>
        <strain evidence="2">CHK118-2852</strain>
    </source>
</reference>
<proteinExistence type="predicted"/>
<dbReference type="EMBL" id="DXAV01000090">
    <property type="protein sequence ID" value="HIZ92630.1"/>
    <property type="molecule type" value="Genomic_DNA"/>
</dbReference>
<evidence type="ECO:0000313" key="3">
    <source>
        <dbReference type="Proteomes" id="UP000824108"/>
    </source>
</evidence>
<organism evidence="2 3">
    <name type="scientific">Candidatus Bacteroides merdavium</name>
    <dbReference type="NCBI Taxonomy" id="2838472"/>
    <lineage>
        <taxon>Bacteria</taxon>
        <taxon>Pseudomonadati</taxon>
        <taxon>Bacteroidota</taxon>
        <taxon>Bacteroidia</taxon>
        <taxon>Bacteroidales</taxon>
        <taxon>Bacteroidaceae</taxon>
        <taxon>Bacteroides</taxon>
    </lineage>
</organism>
<dbReference type="AlphaFoldDB" id="A0A9D2KE45"/>
<accession>A0A9D2KE45</accession>
<dbReference type="Gene3D" id="3.90.550.10">
    <property type="entry name" value="Spore Coat Polysaccharide Biosynthesis Protein SpsA, Chain A"/>
    <property type="match status" value="1"/>
</dbReference>
<dbReference type="InterPro" id="IPR029044">
    <property type="entry name" value="Nucleotide-diphossugar_trans"/>
</dbReference>
<dbReference type="InterPro" id="IPR001173">
    <property type="entry name" value="Glyco_trans_2-like"/>
</dbReference>
<feature type="domain" description="Glycosyltransferase 2-like" evidence="1">
    <location>
        <begin position="9"/>
        <end position="187"/>
    </location>
</feature>
<reference evidence="2" key="2">
    <citation type="submission" date="2021-04" db="EMBL/GenBank/DDBJ databases">
        <authorList>
            <person name="Gilroy R."/>
        </authorList>
    </citation>
    <scope>NUCLEOTIDE SEQUENCE</scope>
    <source>
        <strain evidence="2">CHK118-2852</strain>
    </source>
</reference>
<protein>
    <submittedName>
        <fullName evidence="2">Glycosyltransferase family 2 protein</fullName>
    </submittedName>
</protein>
<sequence>MEYNQKLLSICIPTYNRIEQIQKQVRLLLPQLTEEVQLVVYDNHSDMSISELFTEQELSKFIIIRNCVNVGGDANIARCFENCNTKWLWTLADDDFVKETSVSILLEDIKNNQNATFINYWSPIEKHTDDVDSFLKILSNGGVFCAAFTMSVCVYNMYNLKEDLFYYYKNISSMVGPLIMLIRNILKRGGECIWFNKPLVELGADVGWNYQTFINYSFLFLQEFSDSKHIYRKTIFLGLFRTDYSLISIDRESSHIDWYSRFKLFGKVLMKQGIFNALLYTPKELFKCFALLFISRRFKCYLKKLFKS</sequence>
<dbReference type="Pfam" id="PF00535">
    <property type="entry name" value="Glycos_transf_2"/>
    <property type="match status" value="1"/>
</dbReference>
<evidence type="ECO:0000313" key="2">
    <source>
        <dbReference type="EMBL" id="HIZ92630.1"/>
    </source>
</evidence>
<evidence type="ECO:0000259" key="1">
    <source>
        <dbReference type="Pfam" id="PF00535"/>
    </source>
</evidence>
<name>A0A9D2KE45_9BACE</name>
<dbReference type="Proteomes" id="UP000824108">
    <property type="component" value="Unassembled WGS sequence"/>
</dbReference>
<dbReference type="SUPFAM" id="SSF53448">
    <property type="entry name" value="Nucleotide-diphospho-sugar transferases"/>
    <property type="match status" value="1"/>
</dbReference>